<keyword evidence="3" id="KW-1185">Reference proteome</keyword>
<gene>
    <name evidence="2" type="ORF">GYMLUDRAFT_245686</name>
</gene>
<evidence type="ECO:0000313" key="3">
    <source>
        <dbReference type="Proteomes" id="UP000053593"/>
    </source>
</evidence>
<sequence length="1191" mass="131007">MPSIFCRSESNLNSSLPQLLFLLQTLQGSFSILSFLLHRLPLAPTLLSSYPYLILGLNDLQHLFSLVSSHLDVETPFVFNSDALDLDAARVPPTSVEAVGVLGPPSAQRHTSYGRFRPSCRYHSSPTPPSSSVSSCGISAEVRAGPTASYPPTQTSSTASSTLTRPTSVQVESCRLIDKYVRSLSTRIALIQIDMHPRSLPPPSQLGETGISAHTPLPIFPTSSRYGQRAGAGGTVCTARLIAHSAKSSIKPVSFASALWSALFGLGPLEKAPSTPYTTWNGTMLAPFAPASLSFSTSSTSSYRPSYSFTLSTPARSTSAMSPYSYTNANHPLSTSPSSSSTVILFTGVYSKPPDSAHLHCHRRLDLMERAMKTRTEREVFDFEGWGCWSWFMDKSGQRLKRMEKPLPPFTWSTAPVLTLETIIDVAFLDVQVDLWGCMGEPSEGPRLRLVLLSFTADASSSDLLTKLEILDEWSCLGTLFCWLSVGGVLTAELDPNTNVSWMAFSRMISRDDGDFRDSGETARWNSELFKECNWVSVEFKALPKNSSPTISSHVPEYCAQLGHQLAGIHDPQSLSGLCLILLNLRLPPSSAVSTVSLVDTGWGKKESSRRRRVRRIKRGVEEGRREYLSGEYEDFDDGEYAYALPRNGWSGTLTPYSRQNYGDGATSSTTVGRTISRCLTLSTRGHHAQRDTATMDAHGCGMSDVDAGLTDDENKEDRKYNVHSRATATQDGLPEGAMPPRIPCSDGSHFQLQPQPPASAGHEHTNSETAAVAAPHQPSAKPKGPKAPTNRGRRHSKQNLVLVEYITVESEVRLTSGGETEESDLFKADGVAEGGEGGDVPSEGDEFIEEAARAARLAERERLSGDNVDDHTWVDMVVPSDKASQEVARVLNVVRGRRPYGLDDESDFKDGRHAPAKKLRGPDYFYDIEVQTVHRKSLVHPENEYHDLRPENGNRYLDYEEEPEDKPVIPKQRLGYFDLHPERRPASLEILKQPSLRIIMEMMMKILGHGMRTVQTTSTSTKKVSRDLDKLYAAKVQPPKERERDKSSRCTGTGRGRRRGGRSHFERAQTREQWTKSSGPKSELRLGGVIPDFAVSSQSCENPEQLYHHPLQGSGNTSLYLSTSHLSLLNSPVSVVVVTLSYSIYVDFILRSVGKWVGGQDEDMFKGLMFRNGVGVDADDAGKGPAEKHA</sequence>
<proteinExistence type="predicted"/>
<dbReference type="Proteomes" id="UP000053593">
    <property type="component" value="Unassembled WGS sequence"/>
</dbReference>
<feature type="region of interest" description="Disordered" evidence="1">
    <location>
        <begin position="1018"/>
        <end position="1084"/>
    </location>
</feature>
<protein>
    <submittedName>
        <fullName evidence="2">Uncharacterized protein</fullName>
    </submittedName>
</protein>
<feature type="compositionally biased region" description="Basic and acidic residues" evidence="1">
    <location>
        <begin position="1064"/>
        <end position="1075"/>
    </location>
</feature>
<feature type="region of interest" description="Disordered" evidence="1">
    <location>
        <begin position="708"/>
        <end position="799"/>
    </location>
</feature>
<evidence type="ECO:0000256" key="1">
    <source>
        <dbReference type="SAM" id="MobiDB-lite"/>
    </source>
</evidence>
<name>A0A0D0C8V8_9AGAR</name>
<organism evidence="2 3">
    <name type="scientific">Collybiopsis luxurians FD-317 M1</name>
    <dbReference type="NCBI Taxonomy" id="944289"/>
    <lineage>
        <taxon>Eukaryota</taxon>
        <taxon>Fungi</taxon>
        <taxon>Dikarya</taxon>
        <taxon>Basidiomycota</taxon>
        <taxon>Agaricomycotina</taxon>
        <taxon>Agaricomycetes</taxon>
        <taxon>Agaricomycetidae</taxon>
        <taxon>Agaricales</taxon>
        <taxon>Marasmiineae</taxon>
        <taxon>Omphalotaceae</taxon>
        <taxon>Collybiopsis</taxon>
        <taxon>Collybiopsis luxurians</taxon>
    </lineage>
</organism>
<dbReference type="OrthoDB" id="3362494at2759"/>
<reference evidence="2 3" key="1">
    <citation type="submission" date="2014-04" db="EMBL/GenBank/DDBJ databases">
        <title>Evolutionary Origins and Diversification of the Mycorrhizal Mutualists.</title>
        <authorList>
            <consortium name="DOE Joint Genome Institute"/>
            <consortium name="Mycorrhizal Genomics Consortium"/>
            <person name="Kohler A."/>
            <person name="Kuo A."/>
            <person name="Nagy L.G."/>
            <person name="Floudas D."/>
            <person name="Copeland A."/>
            <person name="Barry K.W."/>
            <person name="Cichocki N."/>
            <person name="Veneault-Fourrey C."/>
            <person name="LaButti K."/>
            <person name="Lindquist E.A."/>
            <person name="Lipzen A."/>
            <person name="Lundell T."/>
            <person name="Morin E."/>
            <person name="Murat C."/>
            <person name="Riley R."/>
            <person name="Ohm R."/>
            <person name="Sun H."/>
            <person name="Tunlid A."/>
            <person name="Henrissat B."/>
            <person name="Grigoriev I.V."/>
            <person name="Hibbett D.S."/>
            <person name="Martin F."/>
        </authorList>
    </citation>
    <scope>NUCLEOTIDE SEQUENCE [LARGE SCALE GENOMIC DNA]</scope>
    <source>
        <strain evidence="2 3">FD-317 M1</strain>
    </source>
</reference>
<accession>A0A0D0C8V8</accession>
<feature type="region of interest" description="Disordered" evidence="1">
    <location>
        <begin position="144"/>
        <end position="164"/>
    </location>
</feature>
<feature type="compositionally biased region" description="Basic and acidic residues" evidence="1">
    <location>
        <begin position="1025"/>
        <end position="1049"/>
    </location>
</feature>
<evidence type="ECO:0000313" key="2">
    <source>
        <dbReference type="EMBL" id="KIK58909.1"/>
    </source>
</evidence>
<dbReference type="AlphaFoldDB" id="A0A0D0C8V8"/>
<dbReference type="HOGENOM" id="CLU_271815_0_0_1"/>
<dbReference type="EMBL" id="KN834782">
    <property type="protein sequence ID" value="KIK58909.1"/>
    <property type="molecule type" value="Genomic_DNA"/>
</dbReference>
<feature type="compositionally biased region" description="Low complexity" evidence="1">
    <location>
        <begin position="146"/>
        <end position="164"/>
    </location>
</feature>